<dbReference type="Gene3D" id="3.40.20.10">
    <property type="entry name" value="Severin"/>
    <property type="match status" value="1"/>
</dbReference>
<comment type="subcellular location">
    <subcellularLocation>
        <location evidence="1">Cytoplasmic vesicle</location>
        <location evidence="1">COPII-coated vesicle membrane</location>
        <topology evidence="1">Peripheral membrane protein</topology>
        <orientation evidence="1">Cytoplasmic side</orientation>
    </subcellularLocation>
    <subcellularLocation>
        <location evidence="1">Endoplasmic reticulum membrane</location>
        <topology evidence="1">Peripheral membrane protein</topology>
        <orientation evidence="1">Cytoplasmic side</orientation>
    </subcellularLocation>
</comment>
<evidence type="ECO:0000313" key="2">
    <source>
        <dbReference type="EMBL" id="CAD8511034.1"/>
    </source>
</evidence>
<keyword evidence="1" id="KW-0653">Protein transport</keyword>
<comment type="function">
    <text evidence="1">Component of the coat protein complex II (COPII) which promotes the formation of transport vesicles from the endoplasmic reticulum (ER). The coat has two main functions, the physical deformation of the endoplasmic reticulum membrane into vesicles and the selection of cargo molecules.</text>
</comment>
<dbReference type="AlphaFoldDB" id="A0A7S0I4W7"/>
<dbReference type="GO" id="GO:0005096">
    <property type="term" value="F:GTPase activator activity"/>
    <property type="evidence" value="ECO:0007669"/>
    <property type="project" value="TreeGrafter"/>
</dbReference>
<keyword evidence="1" id="KW-0813">Transport</keyword>
<dbReference type="GO" id="GO:0005789">
    <property type="term" value="C:endoplasmic reticulum membrane"/>
    <property type="evidence" value="ECO:0007669"/>
    <property type="project" value="UniProtKB-SubCell"/>
</dbReference>
<gene>
    <name evidence="2" type="ORF">PANT1444_LOCUS20689</name>
</gene>
<keyword evidence="1" id="KW-0963">Cytoplasm</keyword>
<accession>A0A7S0I4W7</accession>
<keyword evidence="1" id="KW-0479">Metal-binding</keyword>
<dbReference type="InterPro" id="IPR037364">
    <property type="entry name" value="Sec23"/>
</dbReference>
<dbReference type="InterPro" id="IPR036180">
    <property type="entry name" value="Gelsolin-like_dom_sf"/>
</dbReference>
<keyword evidence="1" id="KW-0862">Zinc</keyword>
<keyword evidence="1" id="KW-0931">ER-Golgi transport</keyword>
<dbReference type="PANTHER" id="PTHR11141">
    <property type="entry name" value="PROTEIN TRANSPORT PROTEIN SEC23"/>
    <property type="match status" value="1"/>
</dbReference>
<keyword evidence="1" id="KW-0968">Cytoplasmic vesicle</keyword>
<keyword evidence="1" id="KW-0256">Endoplasmic reticulum</keyword>
<evidence type="ECO:0000256" key="1">
    <source>
        <dbReference type="RuleBase" id="RU365030"/>
    </source>
</evidence>
<dbReference type="EMBL" id="HBEP01036544">
    <property type="protein sequence ID" value="CAD8511034.1"/>
    <property type="molecule type" value="Transcribed_RNA"/>
</dbReference>
<dbReference type="PANTHER" id="PTHR11141:SF0">
    <property type="entry name" value="PROTEIN TRANSPORT PROTEIN SEC23"/>
    <property type="match status" value="1"/>
</dbReference>
<dbReference type="GO" id="GO:0015031">
    <property type="term" value="P:protein transport"/>
    <property type="evidence" value="ECO:0007669"/>
    <property type="project" value="UniProtKB-KW"/>
</dbReference>
<proteinExistence type="inferred from homology"/>
<keyword evidence="1" id="KW-0472">Membrane</keyword>
<dbReference type="GO" id="GO:0070971">
    <property type="term" value="C:endoplasmic reticulum exit site"/>
    <property type="evidence" value="ECO:0007669"/>
    <property type="project" value="TreeGrafter"/>
</dbReference>
<name>A0A7S0I4W7_9EUKA</name>
<sequence>MLGYDVGRTGATPLPLDGRSITPDRSLLLDSFRQVILCHSRQLAQAEKSKTPPEGVKAMFAQARADMAKLEAERFPAPEVIECEQYGSKARYLTQKLHSDVPLDEFLRGLYKAVVS</sequence>
<dbReference type="InterPro" id="IPR029006">
    <property type="entry name" value="ADF-H/Gelsolin-like_dom_sf"/>
</dbReference>
<comment type="similarity">
    <text evidence="1">Belongs to the SEC23/SEC24 family. SEC23 subfamily.</text>
</comment>
<reference evidence="2" key="1">
    <citation type="submission" date="2021-01" db="EMBL/GenBank/DDBJ databases">
        <authorList>
            <person name="Corre E."/>
            <person name="Pelletier E."/>
            <person name="Niang G."/>
            <person name="Scheremetjew M."/>
            <person name="Finn R."/>
            <person name="Kale V."/>
            <person name="Holt S."/>
            <person name="Cochrane G."/>
            <person name="Meng A."/>
            <person name="Brown T."/>
            <person name="Cohen L."/>
        </authorList>
    </citation>
    <scope>NUCLEOTIDE SEQUENCE</scope>
    <source>
        <strain evidence="2">CCMP1374</strain>
    </source>
</reference>
<organism evidence="2">
    <name type="scientific">Phaeocystis antarctica</name>
    <dbReference type="NCBI Taxonomy" id="33657"/>
    <lineage>
        <taxon>Eukaryota</taxon>
        <taxon>Haptista</taxon>
        <taxon>Haptophyta</taxon>
        <taxon>Prymnesiophyceae</taxon>
        <taxon>Phaeocystales</taxon>
        <taxon>Phaeocystaceae</taxon>
        <taxon>Phaeocystis</taxon>
    </lineage>
</organism>
<protein>
    <recommendedName>
        <fullName evidence="1">Protein transport protein SEC23</fullName>
    </recommendedName>
</protein>
<dbReference type="GO" id="GO:0046872">
    <property type="term" value="F:metal ion binding"/>
    <property type="evidence" value="ECO:0007669"/>
    <property type="project" value="UniProtKB-KW"/>
</dbReference>
<dbReference type="GO" id="GO:0030127">
    <property type="term" value="C:COPII vesicle coat"/>
    <property type="evidence" value="ECO:0007669"/>
    <property type="project" value="TreeGrafter"/>
</dbReference>
<dbReference type="SUPFAM" id="SSF82754">
    <property type="entry name" value="C-terminal, gelsolin-like domain of Sec23/24"/>
    <property type="match status" value="1"/>
</dbReference>
<dbReference type="GO" id="GO:0090110">
    <property type="term" value="P:COPII-coated vesicle cargo loading"/>
    <property type="evidence" value="ECO:0007669"/>
    <property type="project" value="TreeGrafter"/>
</dbReference>